<feature type="chain" id="PRO_5038396891" evidence="1">
    <location>
        <begin position="21"/>
        <end position="117"/>
    </location>
</feature>
<comment type="caution">
    <text evidence="2">The sequence shown here is derived from an EMBL/GenBank/DDBJ whole genome shotgun (WGS) entry which is preliminary data.</text>
</comment>
<sequence>MMKKVLVLAMVLLLSGCISVGEKEERHSSMVVTVNGEIASAYRDGEDVTERRKFLKEQMEGTICRFLNRDREELEFDMFCLLGEDRMTMDVIVNEVSYTFTCNTNGDIIRVGRTDET</sequence>
<evidence type="ECO:0000313" key="3">
    <source>
        <dbReference type="Proteomes" id="UP000005384"/>
    </source>
</evidence>
<protein>
    <submittedName>
        <fullName evidence="2">Uncharacterized protein</fullName>
    </submittedName>
</protein>
<accession>G5IJP8</accession>
<gene>
    <name evidence="2" type="ORF">HMPREF9473_03726</name>
</gene>
<feature type="signal peptide" evidence="1">
    <location>
        <begin position="1"/>
        <end position="20"/>
    </location>
</feature>
<evidence type="ECO:0000256" key="1">
    <source>
        <dbReference type="SAM" id="SignalP"/>
    </source>
</evidence>
<name>G5IJP8_9FIRM</name>
<dbReference type="PATRIC" id="fig|742737.3.peg.3705"/>
<proteinExistence type="predicted"/>
<evidence type="ECO:0000313" key="2">
    <source>
        <dbReference type="EMBL" id="EHI58268.1"/>
    </source>
</evidence>
<dbReference type="AlphaFoldDB" id="G5IJP8"/>
<dbReference type="EMBL" id="ADLN01000104">
    <property type="protein sequence ID" value="EHI58268.1"/>
    <property type="molecule type" value="Genomic_DNA"/>
</dbReference>
<dbReference type="RefSeq" id="WP_006781717.1">
    <property type="nucleotide sequence ID" value="NZ_CP040506.1"/>
</dbReference>
<dbReference type="Proteomes" id="UP000005384">
    <property type="component" value="Unassembled WGS sequence"/>
</dbReference>
<organism evidence="2 3">
    <name type="scientific">Hungatella hathewayi WAL-18680</name>
    <dbReference type="NCBI Taxonomy" id="742737"/>
    <lineage>
        <taxon>Bacteria</taxon>
        <taxon>Bacillati</taxon>
        <taxon>Bacillota</taxon>
        <taxon>Clostridia</taxon>
        <taxon>Lachnospirales</taxon>
        <taxon>Lachnospiraceae</taxon>
        <taxon>Hungatella</taxon>
    </lineage>
</organism>
<keyword evidence="1" id="KW-0732">Signal</keyword>
<reference evidence="2 3" key="1">
    <citation type="submission" date="2011-08" db="EMBL/GenBank/DDBJ databases">
        <title>The Genome Sequence of Clostridium hathewayi WAL-18680.</title>
        <authorList>
            <consortium name="The Broad Institute Genome Sequencing Platform"/>
            <person name="Earl A."/>
            <person name="Ward D."/>
            <person name="Feldgarden M."/>
            <person name="Gevers D."/>
            <person name="Finegold S.M."/>
            <person name="Summanen P.H."/>
            <person name="Molitoris D.R."/>
            <person name="Song M."/>
            <person name="Daigneault M."/>
            <person name="Allen-Vercoe E."/>
            <person name="Young S.K."/>
            <person name="Zeng Q."/>
            <person name="Gargeya S."/>
            <person name="Fitzgerald M."/>
            <person name="Haas B."/>
            <person name="Abouelleil A."/>
            <person name="Alvarado L."/>
            <person name="Arachchi H.M."/>
            <person name="Berlin A."/>
            <person name="Brown A."/>
            <person name="Chapman S.B."/>
            <person name="Chen Z."/>
            <person name="Dunbar C."/>
            <person name="Freedman E."/>
            <person name="Gearin G."/>
            <person name="Gellesch M."/>
            <person name="Goldberg J."/>
            <person name="Griggs A."/>
            <person name="Gujja S."/>
            <person name="Heiman D."/>
            <person name="Howarth C."/>
            <person name="Larson L."/>
            <person name="Lui A."/>
            <person name="MacDonald P.J.P."/>
            <person name="Montmayeur A."/>
            <person name="Murphy C."/>
            <person name="Neiman D."/>
            <person name="Pearson M."/>
            <person name="Priest M."/>
            <person name="Roberts A."/>
            <person name="Saif S."/>
            <person name="Shea T."/>
            <person name="Shenoy N."/>
            <person name="Sisk P."/>
            <person name="Stolte C."/>
            <person name="Sykes S."/>
            <person name="Wortman J."/>
            <person name="Nusbaum C."/>
            <person name="Birren B."/>
        </authorList>
    </citation>
    <scope>NUCLEOTIDE SEQUENCE [LARGE SCALE GENOMIC DNA]</scope>
    <source>
        <strain evidence="2 3">WAL-18680</strain>
    </source>
</reference>
<dbReference type="HOGENOM" id="CLU_2081606_0_0_9"/>
<keyword evidence="3" id="KW-1185">Reference proteome</keyword>
<dbReference type="PROSITE" id="PS51257">
    <property type="entry name" value="PROKAR_LIPOPROTEIN"/>
    <property type="match status" value="1"/>
</dbReference>